<dbReference type="SUPFAM" id="SSF52540">
    <property type="entry name" value="P-loop containing nucleoside triphosphate hydrolases"/>
    <property type="match status" value="1"/>
</dbReference>
<dbReference type="SUPFAM" id="SSF46785">
    <property type="entry name" value="Winged helix' DNA-binding domain"/>
    <property type="match status" value="1"/>
</dbReference>
<keyword evidence="7" id="KW-0469">Meiosis</keyword>
<feature type="compositionally biased region" description="Polar residues" evidence="11">
    <location>
        <begin position="141"/>
        <end position="165"/>
    </location>
</feature>
<dbReference type="Gene3D" id="1.10.10.10">
    <property type="entry name" value="Winged helix-like DNA-binding domain superfamily/Winged helix DNA-binding domain"/>
    <property type="match status" value="1"/>
</dbReference>
<evidence type="ECO:0000256" key="8">
    <source>
        <dbReference type="ARBA" id="ARBA00034617"/>
    </source>
</evidence>
<evidence type="ECO:0000259" key="13">
    <source>
        <dbReference type="PROSITE" id="PS51194"/>
    </source>
</evidence>
<reference evidence="14 15" key="1">
    <citation type="submission" date="2019-07" db="EMBL/GenBank/DDBJ databases">
        <title>Finished genome of Venturia effusa.</title>
        <authorList>
            <person name="Young C.A."/>
            <person name="Cox M.P."/>
            <person name="Ganley A.R.D."/>
            <person name="David W.J."/>
        </authorList>
    </citation>
    <scope>NUCLEOTIDE SEQUENCE [LARGE SCALE GENOMIC DNA]</scope>
    <source>
        <strain evidence="15">albino</strain>
    </source>
</reference>
<dbReference type="EMBL" id="CP042196">
    <property type="protein sequence ID" value="QDS75045.1"/>
    <property type="molecule type" value="Genomic_DNA"/>
</dbReference>
<dbReference type="PANTHER" id="PTHR47835">
    <property type="entry name" value="HFM1, ATP DEPENDENT DNA HELICASE HOMOLOG"/>
    <property type="match status" value="1"/>
</dbReference>
<dbReference type="SUPFAM" id="SSF158702">
    <property type="entry name" value="Sec63 N-terminal domain-like"/>
    <property type="match status" value="1"/>
</dbReference>
<dbReference type="FunFam" id="3.40.50.300:FF:001076">
    <property type="entry name" value="ATP-dependent DNA helicase MER3"/>
    <property type="match status" value="1"/>
</dbReference>
<keyword evidence="4" id="KW-0347">Helicase</keyword>
<dbReference type="Pfam" id="PF02889">
    <property type="entry name" value="Sec63"/>
    <property type="match status" value="1"/>
</dbReference>
<dbReference type="InterPro" id="IPR014001">
    <property type="entry name" value="Helicase_ATP-bd"/>
</dbReference>
<dbReference type="STRING" id="50376.A0A517LHB8"/>
<dbReference type="Pfam" id="PF00270">
    <property type="entry name" value="DEAD"/>
    <property type="match status" value="1"/>
</dbReference>
<feature type="region of interest" description="Disordered" evidence="11">
    <location>
        <begin position="16"/>
        <end position="36"/>
    </location>
</feature>
<feature type="region of interest" description="Disordered" evidence="11">
    <location>
        <begin position="51"/>
        <end position="169"/>
    </location>
</feature>
<keyword evidence="15" id="KW-1185">Reference proteome</keyword>
<feature type="compositionally biased region" description="Polar residues" evidence="11">
    <location>
        <begin position="1464"/>
        <end position="1478"/>
    </location>
</feature>
<dbReference type="Pfam" id="PF23445">
    <property type="entry name" value="WHD_SNRNP200"/>
    <property type="match status" value="1"/>
</dbReference>
<dbReference type="Gene3D" id="3.40.50.300">
    <property type="entry name" value="P-loop containing nucleotide triphosphate hydrolases"/>
    <property type="match status" value="2"/>
</dbReference>
<dbReference type="InterPro" id="IPR011545">
    <property type="entry name" value="DEAD/DEAH_box_helicase_dom"/>
</dbReference>
<dbReference type="OrthoDB" id="5575at2759"/>
<dbReference type="SMART" id="SM00973">
    <property type="entry name" value="Sec63"/>
    <property type="match status" value="1"/>
</dbReference>
<dbReference type="SMART" id="SM00487">
    <property type="entry name" value="DEXDc"/>
    <property type="match status" value="1"/>
</dbReference>
<feature type="domain" description="Helicase ATP-binding" evidence="12">
    <location>
        <begin position="259"/>
        <end position="433"/>
    </location>
</feature>
<keyword evidence="3" id="KW-0378">Hydrolase</keyword>
<dbReference type="GO" id="GO:0007131">
    <property type="term" value="P:reciprocal meiotic recombination"/>
    <property type="evidence" value="ECO:0007669"/>
    <property type="project" value="UniProtKB-ARBA"/>
</dbReference>
<comment type="similarity">
    <text evidence="1">Belongs to the helicase family. SKI2 subfamily.</text>
</comment>
<dbReference type="GO" id="GO:0016787">
    <property type="term" value="F:hydrolase activity"/>
    <property type="evidence" value="ECO:0007669"/>
    <property type="project" value="UniProtKB-KW"/>
</dbReference>
<evidence type="ECO:0000313" key="14">
    <source>
        <dbReference type="EMBL" id="QDS75045.1"/>
    </source>
</evidence>
<dbReference type="GO" id="GO:0005524">
    <property type="term" value="F:ATP binding"/>
    <property type="evidence" value="ECO:0007669"/>
    <property type="project" value="UniProtKB-KW"/>
</dbReference>
<protein>
    <recommendedName>
        <fullName evidence="9">DNA 3'-5' helicase</fullName>
        <ecNumber evidence="9">5.6.2.4</ecNumber>
    </recommendedName>
</protein>
<name>A0A517LHB8_9PEZI</name>
<organism evidence="14 15">
    <name type="scientific">Venturia effusa</name>
    <dbReference type="NCBI Taxonomy" id="50376"/>
    <lineage>
        <taxon>Eukaryota</taxon>
        <taxon>Fungi</taxon>
        <taxon>Dikarya</taxon>
        <taxon>Ascomycota</taxon>
        <taxon>Pezizomycotina</taxon>
        <taxon>Dothideomycetes</taxon>
        <taxon>Pleosporomycetidae</taxon>
        <taxon>Venturiales</taxon>
        <taxon>Venturiaceae</taxon>
        <taxon>Venturia</taxon>
    </lineage>
</organism>
<keyword evidence="6" id="KW-0413">Isomerase</keyword>
<evidence type="ECO:0000256" key="4">
    <source>
        <dbReference type="ARBA" id="ARBA00022806"/>
    </source>
</evidence>
<dbReference type="InterPro" id="IPR036388">
    <property type="entry name" value="WH-like_DNA-bd_sf"/>
</dbReference>
<proteinExistence type="inferred from homology"/>
<evidence type="ECO:0000256" key="9">
    <source>
        <dbReference type="ARBA" id="ARBA00034808"/>
    </source>
</evidence>
<feature type="compositionally biased region" description="Polar residues" evidence="11">
    <location>
        <begin position="1502"/>
        <end position="1514"/>
    </location>
</feature>
<dbReference type="InterPro" id="IPR004179">
    <property type="entry name" value="Sec63-dom"/>
</dbReference>
<keyword evidence="5" id="KW-0067">ATP-binding</keyword>
<feature type="compositionally biased region" description="Polar residues" evidence="11">
    <location>
        <begin position="1209"/>
        <end position="1233"/>
    </location>
</feature>
<feature type="compositionally biased region" description="Acidic residues" evidence="11">
    <location>
        <begin position="1520"/>
        <end position="1532"/>
    </location>
</feature>
<feature type="compositionally biased region" description="Basic and acidic residues" evidence="11">
    <location>
        <begin position="1266"/>
        <end position="1275"/>
    </location>
</feature>
<dbReference type="InterPro" id="IPR036390">
    <property type="entry name" value="WH_DNA-bd_sf"/>
</dbReference>
<dbReference type="FunFam" id="1.10.3380.10:FF:000012">
    <property type="entry name" value="DEAD/DEAH box DNA helicase"/>
    <property type="match status" value="1"/>
</dbReference>
<dbReference type="InterPro" id="IPR001650">
    <property type="entry name" value="Helicase_C-like"/>
</dbReference>
<feature type="compositionally biased region" description="Polar residues" evidence="11">
    <location>
        <begin position="103"/>
        <end position="121"/>
    </location>
</feature>
<dbReference type="FunFam" id="1.10.10.10:FF:000012">
    <property type="entry name" value="U5 small nuclear ribonucleoprotein helicase"/>
    <property type="match status" value="1"/>
</dbReference>
<dbReference type="PANTHER" id="PTHR47835:SF3">
    <property type="entry name" value="HELICASE FOR MEIOSIS 1"/>
    <property type="match status" value="1"/>
</dbReference>
<accession>A0A517LHB8</accession>
<dbReference type="CDD" id="cd18795">
    <property type="entry name" value="SF2_C_Ski2"/>
    <property type="match status" value="1"/>
</dbReference>
<evidence type="ECO:0000256" key="3">
    <source>
        <dbReference type="ARBA" id="ARBA00022801"/>
    </source>
</evidence>
<dbReference type="Gene3D" id="1.10.3380.10">
    <property type="entry name" value="Sec63 N-terminal domain-like domain"/>
    <property type="match status" value="1"/>
</dbReference>
<evidence type="ECO:0000256" key="2">
    <source>
        <dbReference type="ARBA" id="ARBA00022741"/>
    </source>
</evidence>
<dbReference type="InterPro" id="IPR052247">
    <property type="entry name" value="Meiotic_Crossover_Helicase"/>
</dbReference>
<dbReference type="GO" id="GO:0003676">
    <property type="term" value="F:nucleic acid binding"/>
    <property type="evidence" value="ECO:0007669"/>
    <property type="project" value="InterPro"/>
</dbReference>
<dbReference type="PROSITE" id="PS51194">
    <property type="entry name" value="HELICASE_CTER"/>
    <property type="match status" value="1"/>
</dbReference>
<feature type="compositionally biased region" description="Polar residues" evidence="11">
    <location>
        <begin position="80"/>
        <end position="91"/>
    </location>
</feature>
<evidence type="ECO:0000313" key="15">
    <source>
        <dbReference type="Proteomes" id="UP000316270"/>
    </source>
</evidence>
<dbReference type="InterPro" id="IPR057842">
    <property type="entry name" value="WH_MER3"/>
</dbReference>
<feature type="domain" description="Helicase C-terminal" evidence="13">
    <location>
        <begin position="473"/>
        <end position="661"/>
    </location>
</feature>
<comment type="catalytic activity">
    <reaction evidence="8">
        <text>Couples ATP hydrolysis with the unwinding of duplex DNA by translocating in the 3'-5' direction.</text>
        <dbReference type="EC" id="5.6.2.4"/>
    </reaction>
</comment>
<dbReference type="Proteomes" id="UP000316270">
    <property type="component" value="Chromosome 12"/>
</dbReference>
<dbReference type="SMART" id="SM00490">
    <property type="entry name" value="HELICc"/>
    <property type="match status" value="1"/>
</dbReference>
<sequence length="1555" mass="173711">MTDHLFALLDDIAQASKDRHGDSSHPNGTPVRFGDHQLLDNEPQYYASEQHAQNLRHNDEAPDRGRDGSRFADEDKHGQPQGSKHFQNQATHVGPGLGRLARLSNTSQHHNASMQPSQQRPSRMKDEYMSNGTDQARPYYTNFSQYSSRGHVQERMSSPTVSGLPSSPALKASQRRHDHRVGQLHIQHCLEDAADTLEASADPNGQTTLQDEVLKPITWPHAARLVQGIELLSTHELPDRFRSIFGFPVFNAVQSKCFNTIYRTNDNFVLSSPTGSGKTVAFELAICRLINGFSGCDFKIVYQAPTKSLCSERQRDWSHKFRPFGLECAELTGDTDLSQMKNVQNASIIVTTPEKWDSMTRKWKDHIKLMQMIKLFLIDEVHMLKEERGAVLEVVVSRMKSTGSDVRFVALSASIPNSNDIASWLGKNPMAPQLPATREVFGEEFRPVKLQKHVVGYNTSSNDFAFEKSLEAKLPDVIAKYSHRKPIMVFCATRKSVETTAQMLATWWSTNPPKARYWESSRQYVAVEDRLLKGCVSAAVGFHHAGLGYEDRLAVERGFLNGDINVICCTSTLAVGVNLPCHFVIIKNTCTYTNEGLKEYSDLEVMQMLGRAGRPQFDSTAVAVIMTRQEKVKKYEKMVSGQEILESCLHRNLIDHLNAEIVLGTVTSISSAKKWLSGTFLYVRLREHPEHYRIDEDDGKSRLEERLERIASRDINLLRESQFARSNDSDTKLFPTDFGEAMARYCVHFETAKRFLELPPRAKMSEILSVLAQAKEYKENRFRANEKSCYKEMNKSPSIKFPIPVNLDLPAHKVSLIIQSQLGGVEFPTDEKTTSARFQFSTDINLVFQHISRLIRCIVDLSLYREDAVALRHSLALCRSLGARCWDESPLQLRQLEKIGIVGVRKLVNAGIKSIEELESTEPHRIEAILKRAPPFGLQIVDSAKAFPKPRVSVEMVGFPVGVPLVAFVINVKAEIGFINEKLPVIFQKRAVYVVFLAETSDGHKVEFRRISAKKLNQGTDIKFSVTLTDPTQVIACHVSCDEFAGTLRTATLAPKLPKGINWPRSKPTNSPPLSIRPAPNSARRRSEMPSFDQGKSRPKDDEFGDDELDDQDLLAAINDDSDNGFKDIDDYGKDIGVATAKATKQTTRAVPVNQTHHDWEPTKMANGRWSCNHRCKDRSGCRHMCCREGLDKPPKPPKNAAGDKNDTPRSTQQSKTLPKGQSTLKTTLSLNKSVKPRHMASSGESDVAQVDLTEEPKKAVAHVPGEMRRLEKLHSKTMAGRAVTTPTFLRQNITTSQQTRPRPHLSSMPEHNDHGDNTSDYGGSWPDSDLPDLDMLTKNAKHSTQQHSTPIPPQDADEFEPIGELDNYGDSDSLMNEAMVGLADSQDLASQTNLASSHASRIAEPYENDIMTALECISQDTSAIIMPKQSRKSATQTPGSPESSMPASPSPAHRRPQVGPFIDTSSDLFVTPGSTLHHQGPPLDDDGFGGPCRKKRKTASVAEQESALFQNPSPLIDQTDVDMGGDNEEEDAKAKREEIDAWFMQEFGQYVEFT</sequence>
<dbReference type="EC" id="5.6.2.4" evidence="9"/>
<evidence type="ECO:0000256" key="11">
    <source>
        <dbReference type="SAM" id="MobiDB-lite"/>
    </source>
</evidence>
<evidence type="ECO:0000256" key="5">
    <source>
        <dbReference type="ARBA" id="ARBA00022840"/>
    </source>
</evidence>
<feature type="compositionally biased region" description="Polar residues" evidence="11">
    <location>
        <begin position="1285"/>
        <end position="1301"/>
    </location>
</feature>
<keyword evidence="2" id="KW-0547">Nucleotide-binding</keyword>
<gene>
    <name evidence="14" type="ORF">FKW77_006241</name>
</gene>
<evidence type="ECO:0000259" key="12">
    <source>
        <dbReference type="PROSITE" id="PS51192"/>
    </source>
</evidence>
<feature type="region of interest" description="Disordered" evidence="11">
    <location>
        <begin position="1057"/>
        <end position="1107"/>
    </location>
</feature>
<comment type="catalytic activity">
    <reaction evidence="10">
        <text>ATP + H2O = ADP + phosphate + H(+)</text>
        <dbReference type="Rhea" id="RHEA:13065"/>
        <dbReference type="ChEBI" id="CHEBI:15377"/>
        <dbReference type="ChEBI" id="CHEBI:15378"/>
        <dbReference type="ChEBI" id="CHEBI:30616"/>
        <dbReference type="ChEBI" id="CHEBI:43474"/>
        <dbReference type="ChEBI" id="CHEBI:456216"/>
        <dbReference type="EC" id="5.6.2.4"/>
    </reaction>
</comment>
<dbReference type="PROSITE" id="PS51192">
    <property type="entry name" value="HELICASE_ATP_BIND_1"/>
    <property type="match status" value="1"/>
</dbReference>
<feature type="compositionally biased region" description="Low complexity" evidence="11">
    <location>
        <begin position="1439"/>
        <end position="1452"/>
    </location>
</feature>
<evidence type="ECO:0000256" key="10">
    <source>
        <dbReference type="ARBA" id="ARBA00048988"/>
    </source>
</evidence>
<dbReference type="Pfam" id="PF00271">
    <property type="entry name" value="Helicase_C"/>
    <property type="match status" value="1"/>
</dbReference>
<evidence type="ECO:0000256" key="6">
    <source>
        <dbReference type="ARBA" id="ARBA00023235"/>
    </source>
</evidence>
<feature type="region of interest" description="Disordered" evidence="11">
    <location>
        <begin position="1425"/>
        <end position="1534"/>
    </location>
</feature>
<feature type="region of interest" description="Disordered" evidence="11">
    <location>
        <begin position="1190"/>
        <end position="1336"/>
    </location>
</feature>
<evidence type="ECO:0000256" key="1">
    <source>
        <dbReference type="ARBA" id="ARBA00010140"/>
    </source>
</evidence>
<evidence type="ECO:0000256" key="7">
    <source>
        <dbReference type="ARBA" id="ARBA00023254"/>
    </source>
</evidence>
<dbReference type="InterPro" id="IPR027417">
    <property type="entry name" value="P-loop_NTPase"/>
</dbReference>
<dbReference type="GO" id="GO:0043138">
    <property type="term" value="F:3'-5' DNA helicase activity"/>
    <property type="evidence" value="ECO:0007669"/>
    <property type="project" value="UniProtKB-EC"/>
</dbReference>
<feature type="compositionally biased region" description="Basic and acidic residues" evidence="11">
    <location>
        <begin position="56"/>
        <end position="78"/>
    </location>
</feature>